<dbReference type="Proteomes" id="UP001473302">
    <property type="component" value="Unassembled WGS sequence"/>
</dbReference>
<sequence>MHTQALFEIVDATNTHYECTKIQTTYINNIEAHFGNQLREILNKLCEKKKQVGDLREELKKNKSSKEVVSKVLRENLYDPCNQVKNAIEKKVMPEAAILDDPAKTKIKTILQCYPDTYNIKKNSIFYDVKVNSECHYKAFMKIFELFGEAVNLNDKAFKNQGENKSLKFQGTIETDGVGVSVIKQNTTTNRKTALPKTKNAQLDNVTTKYIESLTQTELPETNGKCVLRGPGRRYLLYCMKETSTSQKKGKQPASVQSSEENLSKTKSFSVNLEEYEEYVKSRALAEKVLADLYFGNLFVARIRGYLPQPKREPDERTSLHIYAGYLELMLQQNHISVRLSNRDKAKLLRIITEMFRGEQEKFKQQASKLLQQLQVLPFRKLKFSAKLFYDQDDLALVNKLKQKLGQEAILVIGNWSAPNVKFQESTRNKGLIKMLKKNGFKVYLVYEFRTSSFCPKCENRLEKFKLIDNPRIFQRQKMPTVFCHGLLGYEITS</sequence>
<dbReference type="EMBL" id="BAABUK010000013">
    <property type="protein sequence ID" value="GAA5812456.1"/>
    <property type="molecule type" value="Genomic_DNA"/>
</dbReference>
<comment type="caution">
    <text evidence="1">The sequence shown here is derived from an EMBL/GenBank/DDBJ whole genome shotgun (WGS) entry which is preliminary data.</text>
</comment>
<proteinExistence type="predicted"/>
<evidence type="ECO:0000313" key="1">
    <source>
        <dbReference type="EMBL" id="GAA5812456.1"/>
    </source>
</evidence>
<gene>
    <name evidence="1" type="ORF">MFLAVUS_005912</name>
</gene>
<organism evidence="1 2">
    <name type="scientific">Mucor flavus</name>
    <dbReference type="NCBI Taxonomy" id="439312"/>
    <lineage>
        <taxon>Eukaryota</taxon>
        <taxon>Fungi</taxon>
        <taxon>Fungi incertae sedis</taxon>
        <taxon>Mucoromycota</taxon>
        <taxon>Mucoromycotina</taxon>
        <taxon>Mucoromycetes</taxon>
        <taxon>Mucorales</taxon>
        <taxon>Mucorineae</taxon>
        <taxon>Mucoraceae</taxon>
        <taxon>Mucor</taxon>
    </lineage>
</organism>
<accession>A0ABP9Z015</accession>
<name>A0ABP9Z015_9FUNG</name>
<keyword evidence="2" id="KW-1185">Reference proteome</keyword>
<reference evidence="1 2" key="1">
    <citation type="submission" date="2024-04" db="EMBL/GenBank/DDBJ databases">
        <title>genome sequences of Mucor flavus KT1a and Helicostylum pulchrum KT1b strains isolated from the surface of a dry-aged beef.</title>
        <authorList>
            <person name="Toyotome T."/>
            <person name="Hosono M."/>
            <person name="Torimaru M."/>
            <person name="Fukuda K."/>
            <person name="Mikami N."/>
        </authorList>
    </citation>
    <scope>NUCLEOTIDE SEQUENCE [LARGE SCALE GENOMIC DNA]</scope>
    <source>
        <strain evidence="1 2">KT1a</strain>
    </source>
</reference>
<protein>
    <submittedName>
        <fullName evidence="1">Uncharacterized protein</fullName>
    </submittedName>
</protein>
<evidence type="ECO:0000313" key="2">
    <source>
        <dbReference type="Proteomes" id="UP001473302"/>
    </source>
</evidence>